<sequence>MAPKKKIPRKKAPSKRVVKKGSSKSWENPDSTISNNSTENTIPSREPEEIFLESRGGKEFEPIPKNKAVVLYREFPEVSPFQESGLILFRAGKYKTHIGPMIGRARDWFGWNYKHCEPFRKYADEIELELLSHIRQNSVPVAVGFFRILEEIASGDYDFEDKIQAGKLAFAYLEKTGRLPKSDDKEEEDKKIEQAVQALSTALAEKFGNDLAI</sequence>
<dbReference type="RefSeq" id="WP_108961332.1">
    <property type="nucleotide sequence ID" value="NZ_BFAZ01000011.1"/>
</dbReference>
<feature type="compositionally biased region" description="Polar residues" evidence="1">
    <location>
        <begin position="26"/>
        <end position="43"/>
    </location>
</feature>
<dbReference type="AlphaFoldDB" id="A0A2P2DIE2"/>
<accession>A0A2P2DIE2</accession>
<evidence type="ECO:0000313" key="3">
    <source>
        <dbReference type="Proteomes" id="UP000245206"/>
    </source>
</evidence>
<dbReference type="EMBL" id="BFAZ01000011">
    <property type="protein sequence ID" value="GBF44359.1"/>
    <property type="molecule type" value="Genomic_DNA"/>
</dbReference>
<name>A0A2P2DIE2_9LEPT</name>
<evidence type="ECO:0000313" key="2">
    <source>
        <dbReference type="EMBL" id="GBF44359.1"/>
    </source>
</evidence>
<dbReference type="Proteomes" id="UP000245206">
    <property type="component" value="Unassembled WGS sequence"/>
</dbReference>
<evidence type="ECO:0000256" key="1">
    <source>
        <dbReference type="SAM" id="MobiDB-lite"/>
    </source>
</evidence>
<reference evidence="3" key="1">
    <citation type="journal article" date="2019" name="Microbiol. Immunol.">
        <title>Molecular and phenotypic characterization of Leptospira johnsonii sp. nov., Leptospira ellinghausenii sp. nov. and Leptospira ryugenii sp. nov. isolated from soil and water in Japan.</title>
        <authorList>
            <person name="Masuzawa T."/>
            <person name="Saito M."/>
            <person name="Nakao R."/>
            <person name="Nikaido Y."/>
            <person name="Matsumoto M."/>
            <person name="Ogawa M."/>
            <person name="Yokoyama M."/>
            <person name="Hidaka Y."/>
            <person name="Tomita J."/>
            <person name="Sakakibara K."/>
            <person name="Suzuki K."/>
            <person name="Yasuda S."/>
            <person name="Sato H."/>
            <person name="Yamaguchi M."/>
            <person name="Yoshida S.I."/>
            <person name="Koizumi N."/>
            <person name="Kawamura Y."/>
        </authorList>
    </citation>
    <scope>NUCLEOTIDE SEQUENCE [LARGE SCALE GENOMIC DNA]</scope>
    <source>
        <strain evidence="3">E18</strain>
    </source>
</reference>
<dbReference type="OrthoDB" id="330807at2"/>
<organism evidence="2 3">
    <name type="scientific">Leptospira ellinghausenii</name>
    <dbReference type="NCBI Taxonomy" id="1917822"/>
    <lineage>
        <taxon>Bacteria</taxon>
        <taxon>Pseudomonadati</taxon>
        <taxon>Spirochaetota</taxon>
        <taxon>Spirochaetia</taxon>
        <taxon>Leptospirales</taxon>
        <taxon>Leptospiraceae</taxon>
        <taxon>Leptospira</taxon>
    </lineage>
</organism>
<feature type="region of interest" description="Disordered" evidence="1">
    <location>
        <begin position="1"/>
        <end position="47"/>
    </location>
</feature>
<comment type="caution">
    <text evidence="2">The sequence shown here is derived from an EMBL/GenBank/DDBJ whole genome shotgun (WGS) entry which is preliminary data.</text>
</comment>
<feature type="compositionally biased region" description="Basic residues" evidence="1">
    <location>
        <begin position="1"/>
        <end position="22"/>
    </location>
</feature>
<protein>
    <submittedName>
        <fullName evidence="2">Uncharacterized protein</fullName>
    </submittedName>
</protein>
<keyword evidence="3" id="KW-1185">Reference proteome</keyword>
<proteinExistence type="predicted"/>
<gene>
    <name evidence="2" type="ORF">LPTSP2_36620</name>
</gene>